<evidence type="ECO:0000256" key="1">
    <source>
        <dbReference type="PROSITE-ProRule" id="PRU00042"/>
    </source>
</evidence>
<dbReference type="PROSITE" id="PS50157">
    <property type="entry name" value="ZINC_FINGER_C2H2_2"/>
    <property type="match status" value="1"/>
</dbReference>
<protein>
    <recommendedName>
        <fullName evidence="3">C2H2-type domain-containing protein</fullName>
    </recommendedName>
</protein>
<evidence type="ECO:0000313" key="5">
    <source>
        <dbReference type="Proteomes" id="UP000007148"/>
    </source>
</evidence>
<dbReference type="GO" id="GO:0008270">
    <property type="term" value="F:zinc ion binding"/>
    <property type="evidence" value="ECO:0007669"/>
    <property type="project" value="UniProtKB-KW"/>
</dbReference>
<accession>G4TSC0</accession>
<sequence length="296" mass="32349">MHISSPTSPISISPLCTALYWIPPMPHLHSNPSPARSSPPVNTSLAACIDATPSHAHLYKQFTEAQKMAVSGIFKYTKDHPKAAIPETYMTSELAEINDGRGHYLIGTCATEKTMTLIGHLCDHILNKHFDYRPFACRCQNCSKLFTSDCEIERHRRQTHGKCISPSELSRLSPYLGHSQPHPSSLFPTTIAIPPFPSLSSGSDYAPTSRSSESHFHGHSLNSYPNGSLRSPTNSGSSLFGDMSHFDQKPPTPTPTVAVGDYEELGIFGGLGLFTAMISLRDGRSSISLHTDRDSN</sequence>
<keyword evidence="1" id="KW-0862">Zinc</keyword>
<organism evidence="4 5">
    <name type="scientific">Serendipita indica (strain DSM 11827)</name>
    <name type="common">Root endophyte fungus</name>
    <name type="synonym">Piriformospora indica</name>
    <dbReference type="NCBI Taxonomy" id="1109443"/>
    <lineage>
        <taxon>Eukaryota</taxon>
        <taxon>Fungi</taxon>
        <taxon>Dikarya</taxon>
        <taxon>Basidiomycota</taxon>
        <taxon>Agaricomycotina</taxon>
        <taxon>Agaricomycetes</taxon>
        <taxon>Sebacinales</taxon>
        <taxon>Serendipitaceae</taxon>
        <taxon>Serendipita</taxon>
    </lineage>
</organism>
<comment type="caution">
    <text evidence="4">The sequence shown here is derived from an EMBL/GenBank/DDBJ whole genome shotgun (WGS) entry which is preliminary data.</text>
</comment>
<keyword evidence="5" id="KW-1185">Reference proteome</keyword>
<feature type="domain" description="C2H2-type" evidence="3">
    <location>
        <begin position="135"/>
        <end position="160"/>
    </location>
</feature>
<dbReference type="AlphaFoldDB" id="G4TSC0"/>
<dbReference type="OrthoDB" id="8922241at2759"/>
<dbReference type="InParanoid" id="G4TSC0"/>
<name>G4TSC0_SERID</name>
<dbReference type="EMBL" id="CAFZ01000290">
    <property type="protein sequence ID" value="CCA74213.1"/>
    <property type="molecule type" value="Genomic_DNA"/>
</dbReference>
<dbReference type="Proteomes" id="UP000007148">
    <property type="component" value="Unassembled WGS sequence"/>
</dbReference>
<gene>
    <name evidence="4" type="ORF">PIIN_08166</name>
</gene>
<reference evidence="4 5" key="1">
    <citation type="journal article" date="2011" name="PLoS Pathog.">
        <title>Endophytic Life Strategies Decoded by Genome and Transcriptome Analyses of the Mutualistic Root Symbiont Piriformospora indica.</title>
        <authorList>
            <person name="Zuccaro A."/>
            <person name="Lahrmann U."/>
            <person name="Guldener U."/>
            <person name="Langen G."/>
            <person name="Pfiffi S."/>
            <person name="Biedenkopf D."/>
            <person name="Wong P."/>
            <person name="Samans B."/>
            <person name="Grimm C."/>
            <person name="Basiewicz M."/>
            <person name="Murat C."/>
            <person name="Martin F."/>
            <person name="Kogel K.H."/>
        </authorList>
    </citation>
    <scope>NUCLEOTIDE SEQUENCE [LARGE SCALE GENOMIC DNA]</scope>
    <source>
        <strain evidence="4 5">DSM 11827</strain>
    </source>
</reference>
<evidence type="ECO:0000256" key="2">
    <source>
        <dbReference type="SAM" id="MobiDB-lite"/>
    </source>
</evidence>
<evidence type="ECO:0000313" key="4">
    <source>
        <dbReference type="EMBL" id="CCA74213.1"/>
    </source>
</evidence>
<feature type="region of interest" description="Disordered" evidence="2">
    <location>
        <begin position="202"/>
        <end position="258"/>
    </location>
</feature>
<feature type="compositionally biased region" description="Polar residues" evidence="2">
    <location>
        <begin position="220"/>
        <end position="238"/>
    </location>
</feature>
<proteinExistence type="predicted"/>
<keyword evidence="1" id="KW-0863">Zinc-finger</keyword>
<evidence type="ECO:0000259" key="3">
    <source>
        <dbReference type="PROSITE" id="PS50157"/>
    </source>
</evidence>
<feature type="compositionally biased region" description="Polar residues" evidence="2">
    <location>
        <begin position="202"/>
        <end position="211"/>
    </location>
</feature>
<dbReference type="InterPro" id="IPR013087">
    <property type="entry name" value="Znf_C2H2_type"/>
</dbReference>
<dbReference type="HOGENOM" id="CLU_940460_0_0_1"/>
<keyword evidence="1" id="KW-0479">Metal-binding</keyword>
<dbReference type="PROSITE" id="PS00028">
    <property type="entry name" value="ZINC_FINGER_C2H2_1"/>
    <property type="match status" value="1"/>
</dbReference>